<name>A0A1A0MKX7_MYCMU</name>
<gene>
    <name evidence="2" type="ORF">A5642_23225</name>
</gene>
<reference evidence="2 3" key="1">
    <citation type="submission" date="2016-06" db="EMBL/GenBank/DDBJ databases">
        <authorList>
            <person name="Kjaerup R.B."/>
            <person name="Dalgaard T.S."/>
            <person name="Juul-Madsen H.R."/>
        </authorList>
    </citation>
    <scope>NUCLEOTIDE SEQUENCE [LARGE SCALE GENOMIC DNA]</scope>
    <source>
        <strain evidence="2 3">1199456.5</strain>
    </source>
</reference>
<dbReference type="Proteomes" id="UP000093962">
    <property type="component" value="Unassembled WGS sequence"/>
</dbReference>
<sequence length="465" mass="49548">MPNNAHFNDDFTAVDIERFTVQDKDVAREAQRWTAGERGPIVDDPDALSAADLGTFVAEAIKIGAHALSATGQAQDARALERMVKDLGEKAADTSTKAAEATGLAVKTASEVMTKASSDAKKAITDADKATRQELQNSTKTVVSEIQRLFGGDHPEVVERLLPILAKFGADLDAKAKTTFSALHDKAVKQFDPSDPTSPIAKHTAALDVQQQKLTTLIADNHTDLTKKVDEVVVALKVQEARKAVARRTPEKGFAYEDAIGVLLQDIAAGLGDEYTDTHKVTGVISRCLKGDGVLTVGAGKAQVVFEMSDSTSDKRQWGPYLDEAERNREANASLGLVPTADQNGGQSIRVLDARRIVLAFNPESDDPALLRTVVMVLRASAIAASSRRGAEEIATAEEKITEAIAQLAKIDQVKKLASSIQKNATKIENDCTGINAGIQRLLTDALAALTEVPGDQAHDPSAVA</sequence>
<comment type="caution">
    <text evidence="2">The sequence shown here is derived from an EMBL/GenBank/DDBJ whole genome shotgun (WGS) entry which is preliminary data.</text>
</comment>
<protein>
    <submittedName>
        <fullName evidence="2">Fis family transcriptional regulator</fullName>
    </submittedName>
</protein>
<organism evidence="2 3">
    <name type="scientific">Mycolicibacterium mucogenicum</name>
    <name type="common">Mycobacterium mucogenicum</name>
    <dbReference type="NCBI Taxonomy" id="56689"/>
    <lineage>
        <taxon>Bacteria</taxon>
        <taxon>Bacillati</taxon>
        <taxon>Actinomycetota</taxon>
        <taxon>Actinomycetes</taxon>
        <taxon>Mycobacteriales</taxon>
        <taxon>Mycobacteriaceae</taxon>
        <taxon>Mycolicibacterium</taxon>
    </lineage>
</organism>
<dbReference type="RefSeq" id="WP_064859437.1">
    <property type="nucleotide sequence ID" value="NZ_LZSF01000161.1"/>
</dbReference>
<evidence type="ECO:0000256" key="1">
    <source>
        <dbReference type="SAM" id="Coils"/>
    </source>
</evidence>
<evidence type="ECO:0000313" key="3">
    <source>
        <dbReference type="Proteomes" id="UP000093962"/>
    </source>
</evidence>
<feature type="coiled-coil region" evidence="1">
    <location>
        <begin position="394"/>
        <end position="431"/>
    </location>
</feature>
<dbReference type="AlphaFoldDB" id="A0A1A0MKX7"/>
<keyword evidence="1" id="KW-0175">Coiled coil</keyword>
<proteinExistence type="predicted"/>
<dbReference type="EMBL" id="LZSF01000161">
    <property type="protein sequence ID" value="OBA86062.1"/>
    <property type="molecule type" value="Genomic_DNA"/>
</dbReference>
<evidence type="ECO:0000313" key="2">
    <source>
        <dbReference type="EMBL" id="OBA86062.1"/>
    </source>
</evidence>
<dbReference type="OrthoDB" id="4502104at2"/>
<accession>A0A1A0MKX7</accession>